<name>A0A0F9JVV3_9ZZZZ</name>
<evidence type="ECO:0000313" key="1">
    <source>
        <dbReference type="EMBL" id="KKM03068.1"/>
    </source>
</evidence>
<comment type="caution">
    <text evidence="1">The sequence shown here is derived from an EMBL/GenBank/DDBJ whole genome shotgun (WGS) entry which is preliminary data.</text>
</comment>
<reference evidence="1" key="1">
    <citation type="journal article" date="2015" name="Nature">
        <title>Complex archaea that bridge the gap between prokaryotes and eukaryotes.</title>
        <authorList>
            <person name="Spang A."/>
            <person name="Saw J.H."/>
            <person name="Jorgensen S.L."/>
            <person name="Zaremba-Niedzwiedzka K."/>
            <person name="Martijn J."/>
            <person name="Lind A.E."/>
            <person name="van Eijk R."/>
            <person name="Schleper C."/>
            <person name="Guy L."/>
            <person name="Ettema T.J."/>
        </authorList>
    </citation>
    <scope>NUCLEOTIDE SEQUENCE</scope>
</reference>
<accession>A0A0F9JVV3</accession>
<gene>
    <name evidence="1" type="ORF">LCGC14_1778170</name>
</gene>
<proteinExistence type="predicted"/>
<organism evidence="1">
    <name type="scientific">marine sediment metagenome</name>
    <dbReference type="NCBI Taxonomy" id="412755"/>
    <lineage>
        <taxon>unclassified sequences</taxon>
        <taxon>metagenomes</taxon>
        <taxon>ecological metagenomes</taxon>
    </lineage>
</organism>
<protein>
    <submittedName>
        <fullName evidence="1">Uncharacterized protein</fullName>
    </submittedName>
</protein>
<dbReference type="AlphaFoldDB" id="A0A0F9JVV3"/>
<sequence>MYKQIILKTIKCNNPKGYKHLIKCNICKETFGKFEDYCYHNCKEKWEEEFKNYEVKSENNYNVLQTKLLSLSLNRLVRKYFKTKSKVNIKAKEGKIVIERIK</sequence>
<dbReference type="EMBL" id="LAZR01016772">
    <property type="protein sequence ID" value="KKM03068.1"/>
    <property type="molecule type" value="Genomic_DNA"/>
</dbReference>